<evidence type="ECO:0000313" key="3">
    <source>
        <dbReference type="Proteomes" id="UP001469553"/>
    </source>
</evidence>
<evidence type="ECO:0000256" key="1">
    <source>
        <dbReference type="SAM" id="SignalP"/>
    </source>
</evidence>
<name>A0ABV0XCU6_9TELE</name>
<feature type="chain" id="PRO_5045570671" description="Secreted protein" evidence="1">
    <location>
        <begin position="29"/>
        <end position="108"/>
    </location>
</feature>
<keyword evidence="3" id="KW-1185">Reference proteome</keyword>
<dbReference type="EMBL" id="JAHRIP010000389">
    <property type="protein sequence ID" value="MEQ2279264.1"/>
    <property type="molecule type" value="Genomic_DNA"/>
</dbReference>
<dbReference type="Proteomes" id="UP001469553">
    <property type="component" value="Unassembled WGS sequence"/>
</dbReference>
<accession>A0ABV0XCU6</accession>
<gene>
    <name evidence="2" type="ORF">AMECASPLE_007594</name>
</gene>
<proteinExistence type="predicted"/>
<feature type="signal peptide" evidence="1">
    <location>
        <begin position="1"/>
        <end position="28"/>
    </location>
</feature>
<protein>
    <recommendedName>
        <fullName evidence="4">Secreted protein</fullName>
    </recommendedName>
</protein>
<keyword evidence="1" id="KW-0732">Signal</keyword>
<organism evidence="2 3">
    <name type="scientific">Ameca splendens</name>
    <dbReference type="NCBI Taxonomy" id="208324"/>
    <lineage>
        <taxon>Eukaryota</taxon>
        <taxon>Metazoa</taxon>
        <taxon>Chordata</taxon>
        <taxon>Craniata</taxon>
        <taxon>Vertebrata</taxon>
        <taxon>Euteleostomi</taxon>
        <taxon>Actinopterygii</taxon>
        <taxon>Neopterygii</taxon>
        <taxon>Teleostei</taxon>
        <taxon>Neoteleostei</taxon>
        <taxon>Acanthomorphata</taxon>
        <taxon>Ovalentaria</taxon>
        <taxon>Atherinomorphae</taxon>
        <taxon>Cyprinodontiformes</taxon>
        <taxon>Goodeidae</taxon>
        <taxon>Ameca</taxon>
    </lineage>
</organism>
<comment type="caution">
    <text evidence="2">The sequence shown here is derived from an EMBL/GenBank/DDBJ whole genome shotgun (WGS) entry which is preliminary data.</text>
</comment>
<evidence type="ECO:0000313" key="2">
    <source>
        <dbReference type="EMBL" id="MEQ2279264.1"/>
    </source>
</evidence>
<reference evidence="2 3" key="1">
    <citation type="submission" date="2021-06" db="EMBL/GenBank/DDBJ databases">
        <authorList>
            <person name="Palmer J.M."/>
        </authorList>
    </citation>
    <scope>NUCLEOTIDE SEQUENCE [LARGE SCALE GENOMIC DNA]</scope>
    <source>
        <strain evidence="2 3">AS_MEX2019</strain>
        <tissue evidence="2">Muscle</tissue>
    </source>
</reference>
<sequence length="108" mass="11930">MMMMTMFTLWSFSSVRRWLTIFPVFSCAENTCAPSPSVCGKLVASAPSKDCPKNEASSLVAVEFLLLPCLSLKHTLSSYWNFSKIPPSQPKSTLDKAVGRNSHTIFHG</sequence>
<evidence type="ECO:0008006" key="4">
    <source>
        <dbReference type="Google" id="ProtNLM"/>
    </source>
</evidence>